<reference evidence="1" key="2">
    <citation type="submission" date="2023-06" db="EMBL/GenBank/DDBJ databases">
        <authorList>
            <consortium name="Lawrence Berkeley National Laboratory"/>
            <person name="Haridas S."/>
            <person name="Hensen N."/>
            <person name="Bonometti L."/>
            <person name="Westerberg I."/>
            <person name="Brannstrom I.O."/>
            <person name="Guillou S."/>
            <person name="Cros-Aarteil S."/>
            <person name="Calhoun S."/>
            <person name="Kuo A."/>
            <person name="Mondo S."/>
            <person name="Pangilinan J."/>
            <person name="Riley R."/>
            <person name="LaButti K."/>
            <person name="Andreopoulos B."/>
            <person name="Lipzen A."/>
            <person name="Chen C."/>
            <person name="Yanf M."/>
            <person name="Daum C."/>
            <person name="Ng V."/>
            <person name="Clum A."/>
            <person name="Steindorff A."/>
            <person name="Ohm R."/>
            <person name="Martin F."/>
            <person name="Silar P."/>
            <person name="Natvig D."/>
            <person name="Lalanne C."/>
            <person name="Gautier V."/>
            <person name="Ament-velasquez S.L."/>
            <person name="Kruys A."/>
            <person name="Hutchinson M.I."/>
            <person name="Powell A.J."/>
            <person name="Barry K."/>
            <person name="Miller A.N."/>
            <person name="Grigoriev I.V."/>
            <person name="Debuchy R."/>
            <person name="Gladieux P."/>
            <person name="Thoren M.H."/>
            <person name="Johannesson H."/>
        </authorList>
    </citation>
    <scope>NUCLEOTIDE SEQUENCE</scope>
    <source>
        <strain evidence="1">CBS 232.78</strain>
    </source>
</reference>
<reference evidence="1" key="1">
    <citation type="journal article" date="2023" name="Mol. Phylogenet. Evol.">
        <title>Genome-scale phylogeny and comparative genomics of the fungal order Sordariales.</title>
        <authorList>
            <person name="Hensen N."/>
            <person name="Bonometti L."/>
            <person name="Westerberg I."/>
            <person name="Brannstrom I.O."/>
            <person name="Guillou S."/>
            <person name="Cros-Aarteil S."/>
            <person name="Calhoun S."/>
            <person name="Haridas S."/>
            <person name="Kuo A."/>
            <person name="Mondo S."/>
            <person name="Pangilinan J."/>
            <person name="Riley R."/>
            <person name="LaButti K."/>
            <person name="Andreopoulos B."/>
            <person name="Lipzen A."/>
            <person name="Chen C."/>
            <person name="Yan M."/>
            <person name="Daum C."/>
            <person name="Ng V."/>
            <person name="Clum A."/>
            <person name="Steindorff A."/>
            <person name="Ohm R.A."/>
            <person name="Martin F."/>
            <person name="Silar P."/>
            <person name="Natvig D.O."/>
            <person name="Lalanne C."/>
            <person name="Gautier V."/>
            <person name="Ament-Velasquez S.L."/>
            <person name="Kruys A."/>
            <person name="Hutchinson M.I."/>
            <person name="Powell A.J."/>
            <person name="Barry K."/>
            <person name="Miller A.N."/>
            <person name="Grigoriev I.V."/>
            <person name="Debuchy R."/>
            <person name="Gladieux P."/>
            <person name="Hiltunen Thoren M."/>
            <person name="Johannesson H."/>
        </authorList>
    </citation>
    <scope>NUCLEOTIDE SEQUENCE</scope>
    <source>
        <strain evidence="1">CBS 232.78</strain>
    </source>
</reference>
<sequence length="207" mass="24234">MSIWAASVIALQTRLGIWTNECLRYVRFPNSDTCNMETMKHFAETVGRSTKARLDKKLNRPTVKTIRNKIRKFMSAWERETNQPIPKAVHDSMCPISIPKYIQNVLRHKIPLSIEEKAPTFLTIENYVHMQVKFWQGDHHNYVHEGVRVHLSCLLNMHCYTGARLQEIYMAQYKDLLCMVGWKDGEPEIKLSFKRELAKGMQDTPKK</sequence>
<accession>A0AAE0P0Z6</accession>
<dbReference type="PANTHER" id="PTHR37535:SF3">
    <property type="entry name" value="FLUG DOMAIN-CONTAINING PROTEIN"/>
    <property type="match status" value="1"/>
</dbReference>
<dbReference type="Proteomes" id="UP001285441">
    <property type="component" value="Unassembled WGS sequence"/>
</dbReference>
<gene>
    <name evidence="1" type="ORF">B0H63DRAFT_389757</name>
</gene>
<protein>
    <submittedName>
        <fullName evidence="1">Uncharacterized protein</fullName>
    </submittedName>
</protein>
<proteinExistence type="predicted"/>
<keyword evidence="2" id="KW-1185">Reference proteome</keyword>
<evidence type="ECO:0000313" key="1">
    <source>
        <dbReference type="EMBL" id="KAK3391249.1"/>
    </source>
</evidence>
<name>A0AAE0P0Z6_9PEZI</name>
<dbReference type="AlphaFoldDB" id="A0AAE0P0Z6"/>
<comment type="caution">
    <text evidence="1">The sequence shown here is derived from an EMBL/GenBank/DDBJ whole genome shotgun (WGS) entry which is preliminary data.</text>
</comment>
<dbReference type="PANTHER" id="PTHR37535">
    <property type="entry name" value="FLUG DOMAIN PROTEIN"/>
    <property type="match status" value="1"/>
</dbReference>
<organism evidence="1 2">
    <name type="scientific">Podospora didyma</name>
    <dbReference type="NCBI Taxonomy" id="330526"/>
    <lineage>
        <taxon>Eukaryota</taxon>
        <taxon>Fungi</taxon>
        <taxon>Dikarya</taxon>
        <taxon>Ascomycota</taxon>
        <taxon>Pezizomycotina</taxon>
        <taxon>Sordariomycetes</taxon>
        <taxon>Sordariomycetidae</taxon>
        <taxon>Sordariales</taxon>
        <taxon>Podosporaceae</taxon>
        <taxon>Podospora</taxon>
    </lineage>
</organism>
<evidence type="ECO:0000313" key="2">
    <source>
        <dbReference type="Proteomes" id="UP001285441"/>
    </source>
</evidence>
<dbReference type="EMBL" id="JAULSW010000002">
    <property type="protein sequence ID" value="KAK3391249.1"/>
    <property type="molecule type" value="Genomic_DNA"/>
</dbReference>